<dbReference type="PANTHER" id="PTHR21225">
    <property type="entry name" value="PHOSPHO-2-DEHYDRO-3-DEOXYHEPTONATE ALDOLASE DAHP SYNTHETASE"/>
    <property type="match status" value="1"/>
</dbReference>
<comment type="catalytic activity">
    <reaction evidence="7 8">
        <text>D-erythrose 4-phosphate + phosphoenolpyruvate + H2O = 7-phospho-2-dehydro-3-deoxy-D-arabino-heptonate + phosphate</text>
        <dbReference type="Rhea" id="RHEA:14717"/>
        <dbReference type="ChEBI" id="CHEBI:15377"/>
        <dbReference type="ChEBI" id="CHEBI:16897"/>
        <dbReference type="ChEBI" id="CHEBI:43474"/>
        <dbReference type="ChEBI" id="CHEBI:58394"/>
        <dbReference type="ChEBI" id="CHEBI:58702"/>
        <dbReference type="EC" id="2.5.1.54"/>
    </reaction>
</comment>
<keyword evidence="6 8" id="KW-0057">Aromatic amino acid biosynthesis</keyword>
<dbReference type="GO" id="GO:0042802">
    <property type="term" value="F:identical protein binding"/>
    <property type="evidence" value="ECO:0007669"/>
    <property type="project" value="UniProtKB-ARBA"/>
</dbReference>
<dbReference type="GO" id="GO:0005737">
    <property type="term" value="C:cytoplasm"/>
    <property type="evidence" value="ECO:0007669"/>
    <property type="project" value="TreeGrafter"/>
</dbReference>
<organism evidence="10 11">
    <name type="scientific">Undibacterium piscinae</name>
    <dbReference type="NCBI Taxonomy" id="2495591"/>
    <lineage>
        <taxon>Bacteria</taxon>
        <taxon>Pseudomonadati</taxon>
        <taxon>Pseudomonadota</taxon>
        <taxon>Betaproteobacteria</taxon>
        <taxon>Burkholderiales</taxon>
        <taxon>Oxalobacteraceae</taxon>
        <taxon>Undibacterium</taxon>
    </lineage>
</organism>
<dbReference type="SUPFAM" id="SSF51569">
    <property type="entry name" value="Aldolase"/>
    <property type="match status" value="1"/>
</dbReference>
<dbReference type="InterPro" id="IPR013785">
    <property type="entry name" value="Aldolase_TIM"/>
</dbReference>
<dbReference type="GO" id="GO:0009423">
    <property type="term" value="P:chorismate biosynthetic process"/>
    <property type="evidence" value="ECO:0007669"/>
    <property type="project" value="UniProtKB-UniPathway"/>
</dbReference>
<dbReference type="Proteomes" id="UP000274350">
    <property type="component" value="Chromosome"/>
</dbReference>
<keyword evidence="5 8" id="KW-0808">Transferase</keyword>
<dbReference type="InterPro" id="IPR006218">
    <property type="entry name" value="DAHP1/KDSA"/>
</dbReference>
<protein>
    <recommendedName>
        <fullName evidence="8">Phospho-2-dehydro-3-deoxyheptonate aldolase</fullName>
        <ecNumber evidence="8">2.5.1.54</ecNumber>
    </recommendedName>
</protein>
<keyword evidence="11" id="KW-1185">Reference proteome</keyword>
<evidence type="ECO:0000256" key="6">
    <source>
        <dbReference type="ARBA" id="ARBA00023141"/>
    </source>
</evidence>
<comment type="pathway">
    <text evidence="2 8">Metabolic intermediate biosynthesis; chorismate biosynthesis; chorismate from D-erythrose 4-phosphate and phosphoenolpyruvate: step 1/7.</text>
</comment>
<dbReference type="FunFam" id="3.20.20.70:FF:000005">
    <property type="entry name" value="Phospho-2-dehydro-3-deoxyheptonate aldolase"/>
    <property type="match status" value="1"/>
</dbReference>
<sequence>MQRTDDLRIREMKELLPPSHLIREYGCSDKASETAASARTALHRILHAQDDRVMVVIGPCSIHDTKAAMEYAHKLVKERERFSGELEIVMRVYFEKPRTTVGWKGLINDPYMDNSFRINDGLRIARELLLNINELGLPAGTEYLDVISPQYIADLISWGAIGARTTESQVHRELASGLSCPVGFKNGTDGNVKIAVDAIKAASQPHHFLSVTKGGHSAIVSTNGNEDCHIILRGGKAPNYDAASVDAACIDIASNGLASRLMIDASHANSSKNPANQIPVCANIAAQIAAGDTRIVGVMIESNLVAGRQDLVAGKELVYGQSVTDGCIAWDESIAVLEGLAEAVKQRRLKLAE</sequence>
<evidence type="ECO:0000256" key="3">
    <source>
        <dbReference type="ARBA" id="ARBA00007985"/>
    </source>
</evidence>
<dbReference type="UniPathway" id="UPA00053">
    <property type="reaction ID" value="UER00084"/>
</dbReference>
<feature type="domain" description="DAHP synthetase I/KDSA" evidence="9">
    <location>
        <begin position="44"/>
        <end position="336"/>
    </location>
</feature>
<evidence type="ECO:0000313" key="10">
    <source>
        <dbReference type="EMBL" id="QJQ07520.1"/>
    </source>
</evidence>
<dbReference type="Gene3D" id="3.20.20.70">
    <property type="entry name" value="Aldolase class I"/>
    <property type="match status" value="1"/>
</dbReference>
<dbReference type="NCBIfam" id="TIGR00034">
    <property type="entry name" value="aroFGH"/>
    <property type="match status" value="1"/>
</dbReference>
<dbReference type="KEGG" id="upi:EJG51_018810"/>
<dbReference type="InterPro" id="IPR006219">
    <property type="entry name" value="DAHP_synth_1"/>
</dbReference>
<evidence type="ECO:0000256" key="7">
    <source>
        <dbReference type="ARBA" id="ARBA00047508"/>
    </source>
</evidence>
<comment type="function">
    <text evidence="1 8">Stereospecific condensation of phosphoenolpyruvate (PEP) and D-erythrose-4-phosphate (E4P) giving rise to 3-deoxy-D-arabino-heptulosonate-7-phosphate (DAHP).</text>
</comment>
<name>A0A6M4A9T8_9BURK</name>
<evidence type="ECO:0000256" key="8">
    <source>
        <dbReference type="PIRNR" id="PIRNR001361"/>
    </source>
</evidence>
<dbReference type="NCBIfam" id="NF006723">
    <property type="entry name" value="PRK09261.1-1"/>
    <property type="match status" value="1"/>
</dbReference>
<dbReference type="PANTHER" id="PTHR21225:SF12">
    <property type="entry name" value="PHOSPHO-2-DEHYDRO-3-DEOXYHEPTONATE ALDOLASE, TYROSINE-INHIBITED"/>
    <property type="match status" value="1"/>
</dbReference>
<dbReference type="NCBIfam" id="NF009395">
    <property type="entry name" value="PRK12755.1"/>
    <property type="match status" value="1"/>
</dbReference>
<evidence type="ECO:0000256" key="2">
    <source>
        <dbReference type="ARBA" id="ARBA00004688"/>
    </source>
</evidence>
<evidence type="ECO:0000256" key="1">
    <source>
        <dbReference type="ARBA" id="ARBA00003726"/>
    </source>
</evidence>
<dbReference type="GO" id="GO:0008652">
    <property type="term" value="P:amino acid biosynthetic process"/>
    <property type="evidence" value="ECO:0007669"/>
    <property type="project" value="UniProtKB-KW"/>
</dbReference>
<evidence type="ECO:0000256" key="4">
    <source>
        <dbReference type="ARBA" id="ARBA00022605"/>
    </source>
</evidence>
<dbReference type="NCBIfam" id="NF009396">
    <property type="entry name" value="PRK12756.1"/>
    <property type="match status" value="1"/>
</dbReference>
<comment type="similarity">
    <text evidence="3 8">Belongs to the class-I DAHP synthase family.</text>
</comment>
<evidence type="ECO:0000256" key="5">
    <source>
        <dbReference type="ARBA" id="ARBA00022679"/>
    </source>
</evidence>
<dbReference type="GO" id="GO:0003849">
    <property type="term" value="F:3-deoxy-7-phosphoheptulonate synthase activity"/>
    <property type="evidence" value="ECO:0007669"/>
    <property type="project" value="UniProtKB-EC"/>
</dbReference>
<reference evidence="10 11" key="1">
    <citation type="journal article" date="2019" name="Int. J. Syst. Evol. Microbiol.">
        <title>Undibacterium piscinae sp. nov., isolated from Korean shiner intestine.</title>
        <authorList>
            <person name="Lee S.Y."/>
            <person name="Kang W."/>
            <person name="Kim P.S."/>
            <person name="Kim H.S."/>
            <person name="Sung H."/>
            <person name="Shin N.R."/>
            <person name="Whon T.W."/>
            <person name="Yun J.H."/>
            <person name="Lee J.Y."/>
            <person name="Lee J.Y."/>
            <person name="Jung M.J."/>
            <person name="Jeong Y.S."/>
            <person name="Tak E.J."/>
            <person name="Han J.E."/>
            <person name="Hyun D.W."/>
            <person name="Kang M.S."/>
            <person name="Lee K.E."/>
            <person name="Lee B.H."/>
            <person name="Bae J.W."/>
        </authorList>
    </citation>
    <scope>NUCLEOTIDE SEQUENCE [LARGE SCALE GENOMIC DNA]</scope>
    <source>
        <strain evidence="10 11">S11R28</strain>
    </source>
</reference>
<dbReference type="OrthoDB" id="9807331at2"/>
<dbReference type="Pfam" id="PF00793">
    <property type="entry name" value="DAHP_synth_1"/>
    <property type="match status" value="1"/>
</dbReference>
<proteinExistence type="inferred from homology"/>
<dbReference type="PIRSF" id="PIRSF001361">
    <property type="entry name" value="DAHP_synthase"/>
    <property type="match status" value="1"/>
</dbReference>
<keyword evidence="4 8" id="KW-0028">Amino-acid biosynthesis</keyword>
<evidence type="ECO:0000313" key="11">
    <source>
        <dbReference type="Proteomes" id="UP000274350"/>
    </source>
</evidence>
<dbReference type="AlphaFoldDB" id="A0A6M4A9T8"/>
<dbReference type="EC" id="2.5.1.54" evidence="8"/>
<dbReference type="GO" id="GO:0009073">
    <property type="term" value="P:aromatic amino acid family biosynthetic process"/>
    <property type="evidence" value="ECO:0007669"/>
    <property type="project" value="UniProtKB-KW"/>
</dbReference>
<gene>
    <name evidence="10" type="primary">aroG</name>
    <name evidence="10" type="ORF">EJG51_018810</name>
</gene>
<evidence type="ECO:0000259" key="9">
    <source>
        <dbReference type="Pfam" id="PF00793"/>
    </source>
</evidence>
<accession>A0A6M4A9T8</accession>
<dbReference type="EMBL" id="CP051152">
    <property type="protein sequence ID" value="QJQ07520.1"/>
    <property type="molecule type" value="Genomic_DNA"/>
</dbReference>